<dbReference type="AlphaFoldDB" id="T1B8X4"/>
<reference evidence="1" key="1">
    <citation type="submission" date="2013-08" db="EMBL/GenBank/DDBJ databases">
        <authorList>
            <person name="Mendez C."/>
            <person name="Richter M."/>
            <person name="Ferrer M."/>
            <person name="Sanchez J."/>
        </authorList>
    </citation>
    <scope>NUCLEOTIDE SEQUENCE</scope>
</reference>
<dbReference type="EMBL" id="AUZY01007562">
    <property type="protein sequence ID" value="EQD49479.1"/>
    <property type="molecule type" value="Genomic_DNA"/>
</dbReference>
<sequence length="139" mass="15888">MTSEASIFKEDQEANVTSHELARLRHARLVTVPESGRRLALSEEMVRKVSGGEEVFAREFYHQGYVYRPNYTLVFYGSDRLKIRSQGDAIWSRLLYRAVTATFPKPSEEGNVENYWDAMLAAEGDQILGWVLRGRDSSP</sequence>
<name>T1B8X4_9ZZZZ</name>
<reference evidence="1" key="2">
    <citation type="journal article" date="2014" name="ISME J.">
        <title>Microbial stratification in low pH oxic and suboxic macroscopic growths along an acid mine drainage.</title>
        <authorList>
            <person name="Mendez-Garcia C."/>
            <person name="Mesa V."/>
            <person name="Sprenger R.R."/>
            <person name="Richter M."/>
            <person name="Diez M.S."/>
            <person name="Solano J."/>
            <person name="Bargiela R."/>
            <person name="Golyshina O.V."/>
            <person name="Manteca A."/>
            <person name="Ramos J.L."/>
            <person name="Gallego J.R."/>
            <person name="Llorente I."/>
            <person name="Martins Dos Santos V.A."/>
            <person name="Jensen O.N."/>
            <person name="Pelaez A.I."/>
            <person name="Sanchez J."/>
            <person name="Ferrer M."/>
        </authorList>
    </citation>
    <scope>NUCLEOTIDE SEQUENCE</scope>
</reference>
<evidence type="ECO:0000313" key="1">
    <source>
        <dbReference type="EMBL" id="EQD49479.1"/>
    </source>
</evidence>
<comment type="caution">
    <text evidence="1">The sequence shown here is derived from an EMBL/GenBank/DDBJ whole genome shotgun (WGS) entry which is preliminary data.</text>
</comment>
<gene>
    <name evidence="1" type="ORF">B1B_11615</name>
</gene>
<feature type="non-terminal residue" evidence="1">
    <location>
        <position position="139"/>
    </location>
</feature>
<protein>
    <submittedName>
        <fullName evidence="1">Phage/plasmid primase, P4 family</fullName>
    </submittedName>
</protein>
<proteinExistence type="predicted"/>
<organism evidence="1">
    <name type="scientific">mine drainage metagenome</name>
    <dbReference type="NCBI Taxonomy" id="410659"/>
    <lineage>
        <taxon>unclassified sequences</taxon>
        <taxon>metagenomes</taxon>
        <taxon>ecological metagenomes</taxon>
    </lineage>
</organism>
<accession>T1B8X4</accession>